<gene>
    <name evidence="2" type="ORF">AVL62_13245</name>
</gene>
<organism evidence="2 3">
    <name type="scientific">Serinicoccus chungangensis</name>
    <dbReference type="NCBI Taxonomy" id="767452"/>
    <lineage>
        <taxon>Bacteria</taxon>
        <taxon>Bacillati</taxon>
        <taxon>Actinomycetota</taxon>
        <taxon>Actinomycetes</taxon>
        <taxon>Micrococcales</taxon>
        <taxon>Ornithinimicrobiaceae</taxon>
        <taxon>Serinicoccus</taxon>
    </lineage>
</organism>
<evidence type="ECO:0000313" key="2">
    <source>
        <dbReference type="EMBL" id="KUG57393.1"/>
    </source>
</evidence>
<dbReference type="AlphaFoldDB" id="A0A0W8IBR2"/>
<dbReference type="Gene3D" id="3.40.50.720">
    <property type="entry name" value="NAD(P)-binding Rossmann-like Domain"/>
    <property type="match status" value="1"/>
</dbReference>
<dbReference type="InterPro" id="IPR016040">
    <property type="entry name" value="NAD(P)-bd_dom"/>
</dbReference>
<feature type="domain" description="NAD(P)-binding" evidence="1">
    <location>
        <begin position="7"/>
        <end position="196"/>
    </location>
</feature>
<dbReference type="InterPro" id="IPR036291">
    <property type="entry name" value="NAD(P)-bd_dom_sf"/>
</dbReference>
<keyword evidence="3" id="KW-1185">Reference proteome</keyword>
<dbReference type="PANTHER" id="PTHR15020:SF50">
    <property type="entry name" value="UPF0659 PROTEIN YMR090W"/>
    <property type="match status" value="1"/>
</dbReference>
<dbReference type="Proteomes" id="UP000054837">
    <property type="component" value="Unassembled WGS sequence"/>
</dbReference>
<name>A0A0W8IBR2_9MICO</name>
<dbReference type="SUPFAM" id="SSF51735">
    <property type="entry name" value="NAD(P)-binding Rossmann-fold domains"/>
    <property type="match status" value="1"/>
</dbReference>
<accession>A0A0W8IBR2</accession>
<dbReference type="STRING" id="767452.AVL62_13245"/>
<dbReference type="Pfam" id="PF13460">
    <property type="entry name" value="NAD_binding_10"/>
    <property type="match status" value="1"/>
</dbReference>
<dbReference type="EMBL" id="LQBL01000005">
    <property type="protein sequence ID" value="KUG57393.1"/>
    <property type="molecule type" value="Genomic_DNA"/>
</dbReference>
<comment type="caution">
    <text evidence="2">The sequence shown here is derived from an EMBL/GenBank/DDBJ whole genome shotgun (WGS) entry which is preliminary data.</text>
</comment>
<proteinExistence type="predicted"/>
<evidence type="ECO:0000313" key="3">
    <source>
        <dbReference type="Proteomes" id="UP000054837"/>
    </source>
</evidence>
<reference evidence="2 3" key="1">
    <citation type="submission" date="2015-12" db="EMBL/GenBank/DDBJ databases">
        <title>Serinicoccus chungangenesis strain CD08_5 genome sequencing and assembly.</title>
        <authorList>
            <person name="Chander A.M."/>
            <person name="Kaur G."/>
            <person name="Nair G.R."/>
            <person name="Dhawan D.K."/>
            <person name="Kochhar R.K."/>
            <person name="Mayilraj S."/>
            <person name="Bhadada S.K."/>
        </authorList>
    </citation>
    <scope>NUCLEOTIDE SEQUENCE [LARGE SCALE GENOMIC DNA]</scope>
    <source>
        <strain evidence="2 3">CD08_5</strain>
    </source>
</reference>
<dbReference type="PANTHER" id="PTHR15020">
    <property type="entry name" value="FLAVIN REDUCTASE-RELATED"/>
    <property type="match status" value="1"/>
</dbReference>
<protein>
    <submittedName>
        <fullName evidence="2">NAD-dependent dehydratase</fullName>
    </submittedName>
</protein>
<dbReference type="RefSeq" id="WP_058890228.1">
    <property type="nucleotide sequence ID" value="NZ_LQBL01000005.1"/>
</dbReference>
<dbReference type="CDD" id="cd05243">
    <property type="entry name" value="SDR_a5"/>
    <property type="match status" value="1"/>
</dbReference>
<dbReference type="OrthoDB" id="4248066at2"/>
<evidence type="ECO:0000259" key="1">
    <source>
        <dbReference type="Pfam" id="PF13460"/>
    </source>
</evidence>
<sequence length="224" mass="23334">MRIAIIGGHGKIALQLGPLLAGHDVDAVVRNPDHGPDVEAAGMRPVVADVETMSREQMTELLRGHDAVVWTAGAGGGDPERTYAVDRDAAIRSMDAAQEAGAERYLMVSYLGARTDHGVPEDNPFFAYAEAKAAADEHLRGSQLDWTIVAPGALSLDAGTGQIEVMGDGTGAIETPEGRDVPRADVATVLALALDRDDLTGRMIEFLGGSTPVAQALDAVAGKA</sequence>